<dbReference type="Gene3D" id="3.30.460.80">
    <property type="entry name" value="NADH:ubiquinone oxidoreductase, 30kDa subunit"/>
    <property type="match status" value="1"/>
</dbReference>
<evidence type="ECO:0000313" key="3">
    <source>
        <dbReference type="Proteomes" id="UP000233414"/>
    </source>
</evidence>
<dbReference type="PANTHER" id="PTHR43485:SF1">
    <property type="entry name" value="FORMATE HYDROGENLYASE SUBUNIT 5-RELATED"/>
    <property type="match status" value="1"/>
</dbReference>
<name>A0A2N1UN57_9BACT</name>
<protein>
    <recommendedName>
        <fullName evidence="1">NADH:ubiquinone oxidoreductase 30kDa subunit domain-containing protein</fullName>
    </recommendedName>
</protein>
<accession>A0A2N1UN57</accession>
<dbReference type="InterPro" id="IPR001268">
    <property type="entry name" value="NADH_UbQ_OxRdtase_30kDa_su"/>
</dbReference>
<dbReference type="Proteomes" id="UP000233414">
    <property type="component" value="Unassembled WGS sequence"/>
</dbReference>
<organism evidence="2 3">
    <name type="scientific">Candidatus Kuenenbacteria bacterium HGW-Kuenenbacteria-1</name>
    <dbReference type="NCBI Taxonomy" id="2013812"/>
    <lineage>
        <taxon>Bacteria</taxon>
        <taxon>Candidatus Kueneniibacteriota</taxon>
    </lineage>
</organism>
<evidence type="ECO:0000313" key="2">
    <source>
        <dbReference type="EMBL" id="PKL72237.1"/>
    </source>
</evidence>
<proteinExistence type="predicted"/>
<feature type="domain" description="NADH:ubiquinone oxidoreductase 30kDa subunit" evidence="1">
    <location>
        <begin position="32"/>
        <end position="146"/>
    </location>
</feature>
<dbReference type="Pfam" id="PF00329">
    <property type="entry name" value="Complex1_30kDa"/>
    <property type="match status" value="1"/>
</dbReference>
<comment type="caution">
    <text evidence="2">The sequence shown here is derived from an EMBL/GenBank/DDBJ whole genome shotgun (WGS) entry which is preliminary data.</text>
</comment>
<dbReference type="InterPro" id="IPR052197">
    <property type="entry name" value="ComplexI_49kDa-like"/>
</dbReference>
<evidence type="ECO:0000259" key="1">
    <source>
        <dbReference type="Pfam" id="PF00329"/>
    </source>
</evidence>
<gene>
    <name evidence="2" type="ORF">CVV26_02500</name>
</gene>
<dbReference type="EMBL" id="PGYQ01000011">
    <property type="protein sequence ID" value="PKL72237.1"/>
    <property type="molecule type" value="Genomic_DNA"/>
</dbReference>
<sequence length="177" mass="20711">MIEEKIIKKYISNDLKFVVEGNTVVFNVSILDIANICQKLYFEHQMQLKTITATDERHENNCFKIFYVFGLPRENIFFIPYIILKDTKEFPSITKSIHEASGYERKIKTFFGLNPVGHPHLRPILLHENWPAEKFPLRKDFNWQERPAEVDGLYEFQKVKGEGIYEIPVGPVHAGIN</sequence>
<dbReference type="InterPro" id="IPR037232">
    <property type="entry name" value="NADH_quin_OxRdtase_su_C/D-like"/>
</dbReference>
<dbReference type="SUPFAM" id="SSF143243">
    <property type="entry name" value="Nqo5-like"/>
    <property type="match status" value="1"/>
</dbReference>
<dbReference type="AlphaFoldDB" id="A0A2N1UN57"/>
<dbReference type="GO" id="GO:0008137">
    <property type="term" value="F:NADH dehydrogenase (ubiquinone) activity"/>
    <property type="evidence" value="ECO:0007669"/>
    <property type="project" value="InterPro"/>
</dbReference>
<reference evidence="2 3" key="1">
    <citation type="journal article" date="2017" name="ISME J.">
        <title>Potential for microbial H2 and metal transformations associated with novel bacteria and archaea in deep terrestrial subsurface sediments.</title>
        <authorList>
            <person name="Hernsdorf A.W."/>
            <person name="Amano Y."/>
            <person name="Miyakawa K."/>
            <person name="Ise K."/>
            <person name="Suzuki Y."/>
            <person name="Anantharaman K."/>
            <person name="Probst A."/>
            <person name="Burstein D."/>
            <person name="Thomas B.C."/>
            <person name="Banfield J.F."/>
        </authorList>
    </citation>
    <scope>NUCLEOTIDE SEQUENCE [LARGE SCALE GENOMIC DNA]</scope>
    <source>
        <strain evidence="2">HGW-Kuenenbacteria-1</strain>
    </source>
</reference>
<dbReference type="PANTHER" id="PTHR43485">
    <property type="entry name" value="HYDROGENASE-4 COMPONENT G"/>
    <property type="match status" value="1"/>
</dbReference>